<evidence type="ECO:0000313" key="5">
    <source>
        <dbReference type="EMBL" id="MBU3078103.1"/>
    </source>
</evidence>
<dbReference type="PANTHER" id="PTHR46577">
    <property type="entry name" value="HTH-TYPE TRANSCRIPTIONAL REGULATORY PROTEIN GABR"/>
    <property type="match status" value="1"/>
</dbReference>
<proteinExistence type="predicted"/>
<dbReference type="Pfam" id="PF00392">
    <property type="entry name" value="GntR"/>
    <property type="match status" value="1"/>
</dbReference>
<name>A0ABS6BIH0_9SPHN</name>
<sequence length="473" mass="48901">MPAPTAGLPDLNLDRAGALPLAEQIHLSLRAAILEGRIAAGARLPSWRDLATQLGVARGTVRAAYDRLADEMLVATAGAAGTRVAAPAATVAAGAAEPAAIRRPLADMIHGFSKPPLAFQMGVPAQDGFPAKSWARARLRAVRADALGPTSYADPRGQPALREQLAAYLAMARGIACVPDQILVTGGFRGGLALALRALALPAGAEVWTEEPGFPLTRRALTLAGLEAVPVPVDGEGLDVACGIAKAPGAALAIVTPGQQAPLGVALSPARRRALLDWAAGAGAWVIEDDYLSELQLRGRPAPALFAGDRHGRVIHIGSFSKTLSPALGLGFTVLPLALAERFAEAAALLGPAPDIATQMAVAAFIADGHYLRHLRHMKRLYGERRRALVARLGLGGDETMMAGLAVLVRLAPDVDDVRLAAAAVARGLAPAPLSPWYVEQAGVRGLLLGVTNPAPRDLERAVRALLGLLAGG</sequence>
<keyword evidence="6" id="KW-1185">Reference proteome</keyword>
<keyword evidence="3" id="KW-0804">Transcription</keyword>
<dbReference type="CDD" id="cd00609">
    <property type="entry name" value="AAT_like"/>
    <property type="match status" value="1"/>
</dbReference>
<evidence type="ECO:0000259" key="4">
    <source>
        <dbReference type="PROSITE" id="PS50949"/>
    </source>
</evidence>
<gene>
    <name evidence="5" type="ORF">KOF26_09515</name>
</gene>
<dbReference type="InterPro" id="IPR051446">
    <property type="entry name" value="HTH_trans_reg/aminotransferase"/>
</dbReference>
<feature type="domain" description="HTH gntR-type" evidence="4">
    <location>
        <begin position="19"/>
        <end position="87"/>
    </location>
</feature>
<comment type="caution">
    <text evidence="5">The sequence shown here is derived from an EMBL/GenBank/DDBJ whole genome shotgun (WGS) entry which is preliminary data.</text>
</comment>
<keyword evidence="2" id="KW-0238">DNA-binding</keyword>
<dbReference type="PROSITE" id="PS50949">
    <property type="entry name" value="HTH_GNTR"/>
    <property type="match status" value="1"/>
</dbReference>
<keyword evidence="1" id="KW-0805">Transcription regulation</keyword>
<dbReference type="InterPro" id="IPR004839">
    <property type="entry name" value="Aminotransferase_I/II_large"/>
</dbReference>
<organism evidence="5 6">
    <name type="scientific">Sphingomonas quercus</name>
    <dbReference type="NCBI Taxonomy" id="2842451"/>
    <lineage>
        <taxon>Bacteria</taxon>
        <taxon>Pseudomonadati</taxon>
        <taxon>Pseudomonadota</taxon>
        <taxon>Alphaproteobacteria</taxon>
        <taxon>Sphingomonadales</taxon>
        <taxon>Sphingomonadaceae</taxon>
        <taxon>Sphingomonas</taxon>
    </lineage>
</organism>
<dbReference type="SMART" id="SM00345">
    <property type="entry name" value="HTH_GNTR"/>
    <property type="match status" value="1"/>
</dbReference>
<dbReference type="EMBL" id="JAHKRT010000004">
    <property type="protein sequence ID" value="MBU3078103.1"/>
    <property type="molecule type" value="Genomic_DNA"/>
</dbReference>
<dbReference type="Proteomes" id="UP000776276">
    <property type="component" value="Unassembled WGS sequence"/>
</dbReference>
<dbReference type="Pfam" id="PF00155">
    <property type="entry name" value="Aminotran_1_2"/>
    <property type="match status" value="1"/>
</dbReference>
<accession>A0ABS6BIH0</accession>
<dbReference type="InterPro" id="IPR000524">
    <property type="entry name" value="Tscrpt_reg_HTH_GntR"/>
</dbReference>
<dbReference type="RefSeq" id="WP_216323718.1">
    <property type="nucleotide sequence ID" value="NZ_JAHKRT010000004.1"/>
</dbReference>
<dbReference type="GO" id="GO:0008483">
    <property type="term" value="F:transaminase activity"/>
    <property type="evidence" value="ECO:0007669"/>
    <property type="project" value="UniProtKB-KW"/>
</dbReference>
<dbReference type="PANTHER" id="PTHR46577:SF1">
    <property type="entry name" value="HTH-TYPE TRANSCRIPTIONAL REGULATORY PROTEIN GABR"/>
    <property type="match status" value="1"/>
</dbReference>
<keyword evidence="5" id="KW-0032">Aminotransferase</keyword>
<reference evidence="5 6" key="1">
    <citation type="submission" date="2021-06" db="EMBL/GenBank/DDBJ databases">
        <title>Sphingomonas sp. XMGL2, whole genome shotgun sequencing project.</title>
        <authorList>
            <person name="Zhao G."/>
            <person name="Shen L."/>
        </authorList>
    </citation>
    <scope>NUCLEOTIDE SEQUENCE [LARGE SCALE GENOMIC DNA]</scope>
    <source>
        <strain evidence="5 6">XMGL2</strain>
    </source>
</reference>
<evidence type="ECO:0000313" key="6">
    <source>
        <dbReference type="Proteomes" id="UP000776276"/>
    </source>
</evidence>
<protein>
    <submittedName>
        <fullName evidence="5">PLP-dependent aminotransferase family protein</fullName>
    </submittedName>
</protein>
<evidence type="ECO:0000256" key="3">
    <source>
        <dbReference type="ARBA" id="ARBA00023163"/>
    </source>
</evidence>
<evidence type="ECO:0000256" key="2">
    <source>
        <dbReference type="ARBA" id="ARBA00023125"/>
    </source>
</evidence>
<dbReference type="CDD" id="cd07377">
    <property type="entry name" value="WHTH_GntR"/>
    <property type="match status" value="1"/>
</dbReference>
<evidence type="ECO:0000256" key="1">
    <source>
        <dbReference type="ARBA" id="ARBA00023015"/>
    </source>
</evidence>
<keyword evidence="5" id="KW-0808">Transferase</keyword>